<organism evidence="2 3">
    <name type="scientific">Fusarium poae</name>
    <dbReference type="NCBI Taxonomy" id="36050"/>
    <lineage>
        <taxon>Eukaryota</taxon>
        <taxon>Fungi</taxon>
        <taxon>Dikarya</taxon>
        <taxon>Ascomycota</taxon>
        <taxon>Pezizomycotina</taxon>
        <taxon>Sordariomycetes</taxon>
        <taxon>Hypocreomycetidae</taxon>
        <taxon>Hypocreales</taxon>
        <taxon>Nectriaceae</taxon>
        <taxon>Fusarium</taxon>
    </lineage>
</organism>
<comment type="caution">
    <text evidence="2">The sequence shown here is derived from an EMBL/GenBank/DDBJ whole genome shotgun (WGS) entry which is preliminary data.</text>
</comment>
<evidence type="ECO:0000313" key="2">
    <source>
        <dbReference type="EMBL" id="OBS17645.1"/>
    </source>
</evidence>
<keyword evidence="3" id="KW-1185">Reference proteome</keyword>
<reference evidence="2 3" key="1">
    <citation type="submission" date="2016-06" db="EMBL/GenBank/DDBJ databases">
        <title>Living apart together: crosstalk between the core and supernumerary genomes in a fungal plant pathogen.</title>
        <authorList>
            <person name="Vanheule A."/>
            <person name="Audenaert K."/>
            <person name="Warris S."/>
            <person name="Van De Geest H."/>
            <person name="Schijlen E."/>
            <person name="Hofte M."/>
            <person name="De Saeger S."/>
            <person name="Haesaert G."/>
            <person name="Waalwijk C."/>
            <person name="Van Der Lee T."/>
        </authorList>
    </citation>
    <scope>NUCLEOTIDE SEQUENCE [LARGE SCALE GENOMIC DNA]</scope>
    <source>
        <strain evidence="2 3">2516</strain>
    </source>
</reference>
<evidence type="ECO:0000313" key="3">
    <source>
        <dbReference type="Proteomes" id="UP000091967"/>
    </source>
</evidence>
<dbReference type="EMBL" id="LYXU01000004">
    <property type="protein sequence ID" value="OBS17645.1"/>
    <property type="molecule type" value="Genomic_DNA"/>
</dbReference>
<dbReference type="OMA" id="SHEVLNE"/>
<dbReference type="Proteomes" id="UP000091967">
    <property type="component" value="Unassembled WGS sequence"/>
</dbReference>
<accession>A0A1B8AB13</accession>
<sequence length="183" mass="20346">MKPRIARLVLGVILPVVVWSHTTTGRARHGVIGYGITMYDPPCAYGCIDTVKAWPLNCDGDHGMDQEVSSMHMADATPQCKATNDAFLETMAWCFHTHCKDVNNSTLESVWEMDIVGRNKIQPSPKHSYQVTLALAYKSPPTDIVDSVAVLNKTSLVDEAVWLSNVNADYIFEKMEVVIEKYG</sequence>
<dbReference type="STRING" id="36050.A0A1B8AB13"/>
<evidence type="ECO:0000256" key="1">
    <source>
        <dbReference type="SAM" id="SignalP"/>
    </source>
</evidence>
<feature type="signal peptide" evidence="1">
    <location>
        <begin position="1"/>
        <end position="20"/>
    </location>
</feature>
<feature type="chain" id="PRO_5008602685" evidence="1">
    <location>
        <begin position="21"/>
        <end position="183"/>
    </location>
</feature>
<gene>
    <name evidence="2" type="ORF">FPOA_09381</name>
</gene>
<dbReference type="AlphaFoldDB" id="A0A1B8AB13"/>
<protein>
    <submittedName>
        <fullName evidence="2">Uncharacterized protein</fullName>
    </submittedName>
</protein>
<name>A0A1B8AB13_FUSPO</name>
<keyword evidence="1" id="KW-0732">Signal</keyword>
<proteinExistence type="predicted"/>